<dbReference type="EMBL" id="WHPF01000002">
    <property type="protein sequence ID" value="NNV54504.1"/>
    <property type="molecule type" value="Genomic_DNA"/>
</dbReference>
<dbReference type="GO" id="GO:0020037">
    <property type="term" value="F:heme binding"/>
    <property type="evidence" value="ECO:0007669"/>
    <property type="project" value="InterPro"/>
</dbReference>
<feature type="region of interest" description="Disordered" evidence="5">
    <location>
        <begin position="218"/>
        <end position="237"/>
    </location>
</feature>
<feature type="domain" description="Cytochrome c" evidence="7">
    <location>
        <begin position="198"/>
        <end position="290"/>
    </location>
</feature>
<keyword evidence="1 4" id="KW-0349">Heme</keyword>
<gene>
    <name evidence="8" type="ORF">GD597_03460</name>
</gene>
<evidence type="ECO:0000259" key="7">
    <source>
        <dbReference type="PROSITE" id="PS51007"/>
    </source>
</evidence>
<reference evidence="8" key="1">
    <citation type="submission" date="2019-10" db="EMBL/GenBank/DDBJ databases">
        <title>Draft genome sequence of Panacibacter sp. KCS-6.</title>
        <authorList>
            <person name="Yim K.J."/>
        </authorList>
    </citation>
    <scope>NUCLEOTIDE SEQUENCE</scope>
    <source>
        <strain evidence="8">KCS-6</strain>
    </source>
</reference>
<dbReference type="InterPro" id="IPR009056">
    <property type="entry name" value="Cyt_c-like_dom"/>
</dbReference>
<name>A0A8J8FG64_9BACT</name>
<dbReference type="InterPro" id="IPR051459">
    <property type="entry name" value="Cytochrome_c-type_DH"/>
</dbReference>
<evidence type="ECO:0000256" key="3">
    <source>
        <dbReference type="ARBA" id="ARBA00023004"/>
    </source>
</evidence>
<dbReference type="GO" id="GO:0046872">
    <property type="term" value="F:metal ion binding"/>
    <property type="evidence" value="ECO:0007669"/>
    <property type="project" value="UniProtKB-KW"/>
</dbReference>
<keyword evidence="6" id="KW-0812">Transmembrane</keyword>
<keyword evidence="2 4" id="KW-0479">Metal-binding</keyword>
<evidence type="ECO:0000256" key="5">
    <source>
        <dbReference type="SAM" id="MobiDB-lite"/>
    </source>
</evidence>
<evidence type="ECO:0000313" key="8">
    <source>
        <dbReference type="EMBL" id="NNV54504.1"/>
    </source>
</evidence>
<dbReference type="PROSITE" id="PS51007">
    <property type="entry name" value="CYTC"/>
    <property type="match status" value="1"/>
</dbReference>
<dbReference type="GO" id="GO:0009055">
    <property type="term" value="F:electron transfer activity"/>
    <property type="evidence" value="ECO:0007669"/>
    <property type="project" value="InterPro"/>
</dbReference>
<dbReference type="Gene3D" id="1.10.760.10">
    <property type="entry name" value="Cytochrome c-like domain"/>
    <property type="match status" value="2"/>
</dbReference>
<proteinExistence type="predicted"/>
<evidence type="ECO:0000313" key="9">
    <source>
        <dbReference type="Proteomes" id="UP000598971"/>
    </source>
</evidence>
<keyword evidence="3 4" id="KW-0408">Iron</keyword>
<feature type="transmembrane region" description="Helical" evidence="6">
    <location>
        <begin position="6"/>
        <end position="29"/>
    </location>
</feature>
<accession>A0A8J8FG64</accession>
<dbReference type="AlphaFoldDB" id="A0A8J8FG64"/>
<dbReference type="RefSeq" id="WP_171606422.1">
    <property type="nucleotide sequence ID" value="NZ_WHPF01000002.1"/>
</dbReference>
<dbReference type="Proteomes" id="UP000598971">
    <property type="component" value="Unassembled WGS sequence"/>
</dbReference>
<evidence type="ECO:0000256" key="6">
    <source>
        <dbReference type="SAM" id="Phobius"/>
    </source>
</evidence>
<dbReference type="InterPro" id="IPR036909">
    <property type="entry name" value="Cyt_c-like_dom_sf"/>
</dbReference>
<dbReference type="PANTHER" id="PTHR35008:SF8">
    <property type="entry name" value="ALCOHOL DEHYDROGENASE CYTOCHROME C SUBUNIT"/>
    <property type="match status" value="1"/>
</dbReference>
<keyword evidence="6" id="KW-0472">Membrane</keyword>
<dbReference type="PANTHER" id="PTHR35008">
    <property type="entry name" value="BLL4482 PROTEIN-RELATED"/>
    <property type="match status" value="1"/>
</dbReference>
<evidence type="ECO:0000256" key="2">
    <source>
        <dbReference type="ARBA" id="ARBA00022723"/>
    </source>
</evidence>
<dbReference type="Pfam" id="PF00034">
    <property type="entry name" value="Cytochrom_C"/>
    <property type="match status" value="1"/>
</dbReference>
<evidence type="ECO:0000256" key="1">
    <source>
        <dbReference type="ARBA" id="ARBA00022617"/>
    </source>
</evidence>
<evidence type="ECO:0000256" key="4">
    <source>
        <dbReference type="PROSITE-ProRule" id="PRU00433"/>
    </source>
</evidence>
<organism evidence="8 9">
    <name type="scientific">Limnovirga soli</name>
    <dbReference type="NCBI Taxonomy" id="2656915"/>
    <lineage>
        <taxon>Bacteria</taxon>
        <taxon>Pseudomonadati</taxon>
        <taxon>Bacteroidota</taxon>
        <taxon>Chitinophagia</taxon>
        <taxon>Chitinophagales</taxon>
        <taxon>Chitinophagaceae</taxon>
        <taxon>Limnovirga</taxon>
    </lineage>
</organism>
<sequence>MLKKILKWTGITIGSLLVIVLVFYAVAYFNTEARINKVYDVKLDKLVIPTDSVSYNEGKHIAENRGCLGCHGQNLAGGIVFFDETSPLGILATANLTSGKGGIHYTDEDWVRALRHGLGKDNKSVWFMPSNEVCNISNHDMAALICFLKQEPPVDKMVPAKSITPLTRVLVYLDKFQLFPAEIIDHNAVYKDTVLPAVTAAYGEYLTTSCQGCHGAQMKGNPPHGDNEPPIPNISSTGNVGNWKDTDFITALRTGNTPEGKQLTDYMPWRALTFTDDELKAIYLYLHGLK</sequence>
<comment type="caution">
    <text evidence="8">The sequence shown here is derived from an EMBL/GenBank/DDBJ whole genome shotgun (WGS) entry which is preliminary data.</text>
</comment>
<keyword evidence="6" id="KW-1133">Transmembrane helix</keyword>
<protein>
    <submittedName>
        <fullName evidence="8">C-type cytochrome</fullName>
    </submittedName>
</protein>
<dbReference type="SUPFAM" id="SSF46626">
    <property type="entry name" value="Cytochrome c"/>
    <property type="match status" value="2"/>
</dbReference>
<keyword evidence="9" id="KW-1185">Reference proteome</keyword>